<feature type="domain" description="LysM" evidence="2">
    <location>
        <begin position="2"/>
        <end position="47"/>
    </location>
</feature>
<accession>A0ABW0QYB0</accession>
<dbReference type="PANTHER" id="PTHR33734:SF34">
    <property type="entry name" value="SPOIVD-ASSOCIATED FACTOR A"/>
    <property type="match status" value="1"/>
</dbReference>
<organism evidence="3 4">
    <name type="scientific">Cohnella yongneupensis</name>
    <dbReference type="NCBI Taxonomy" id="425006"/>
    <lineage>
        <taxon>Bacteria</taxon>
        <taxon>Bacillati</taxon>
        <taxon>Bacillota</taxon>
        <taxon>Bacilli</taxon>
        <taxon>Bacillales</taxon>
        <taxon>Paenibacillaceae</taxon>
        <taxon>Cohnella</taxon>
    </lineage>
</organism>
<comment type="caution">
    <text evidence="3">The sequence shown here is derived from an EMBL/GenBank/DDBJ whole genome shotgun (WGS) entry which is preliminary data.</text>
</comment>
<feature type="region of interest" description="Disordered" evidence="1">
    <location>
        <begin position="411"/>
        <end position="487"/>
    </location>
</feature>
<dbReference type="Proteomes" id="UP001596108">
    <property type="component" value="Unassembled WGS sequence"/>
</dbReference>
<dbReference type="Gene3D" id="3.10.350.10">
    <property type="entry name" value="LysM domain"/>
    <property type="match status" value="2"/>
</dbReference>
<protein>
    <submittedName>
        <fullName evidence="3">LysM peptidoglycan-binding domain-containing protein</fullName>
    </submittedName>
</protein>
<feature type="compositionally biased region" description="Pro residues" evidence="1">
    <location>
        <begin position="417"/>
        <end position="429"/>
    </location>
</feature>
<dbReference type="RefSeq" id="WP_378111136.1">
    <property type="nucleotide sequence ID" value="NZ_JBHSNC010000024.1"/>
</dbReference>
<dbReference type="CDD" id="cd00118">
    <property type="entry name" value="LysM"/>
    <property type="match status" value="2"/>
</dbReference>
<gene>
    <name evidence="3" type="ORF">ACFPQ4_07360</name>
</gene>
<evidence type="ECO:0000256" key="1">
    <source>
        <dbReference type="SAM" id="MobiDB-lite"/>
    </source>
</evidence>
<name>A0ABW0QYB0_9BACL</name>
<evidence type="ECO:0000313" key="3">
    <source>
        <dbReference type="EMBL" id="MFC5529264.1"/>
    </source>
</evidence>
<evidence type="ECO:0000313" key="4">
    <source>
        <dbReference type="Proteomes" id="UP001596108"/>
    </source>
</evidence>
<dbReference type="Pfam" id="PF01476">
    <property type="entry name" value="LysM"/>
    <property type="match status" value="2"/>
</dbReference>
<dbReference type="PROSITE" id="PS51782">
    <property type="entry name" value="LYSM"/>
    <property type="match status" value="2"/>
</dbReference>
<dbReference type="InterPro" id="IPR018392">
    <property type="entry name" value="LysM"/>
</dbReference>
<evidence type="ECO:0000259" key="2">
    <source>
        <dbReference type="PROSITE" id="PS51782"/>
    </source>
</evidence>
<feature type="region of interest" description="Disordered" evidence="1">
    <location>
        <begin position="116"/>
        <end position="146"/>
    </location>
</feature>
<proteinExistence type="predicted"/>
<sequence length="487" mass="51209">MKIHMVKQGDTLYLIAKKYGVPLEDLIKANPEISNPDELAIGMKVKIHSQPKSAFEVMHQHIVQQGDSLWKLSKSWGIHLSDMIKANPQLKNPNALLTGEVVNIPKVGTDQETANGMNMHGGMHGNKKPTGVKPSTETKPETAPMPLPMPMPTPLPAPVAPVVMPPAPVYPVQEIKPIYGGHVAPAEHPFMQYPVPAVQAGAMEPECPPEYAEYGYGNQAISPASTAPGYGGFGQLPGIGSIGGQLGGLGGFYDDKHYGGYGVHDMNPAGFPGVASPAMNAPGMVSPATMNMNAPGMVSPAMMGMQPHYGCKSCGGPTGWASASGVYPGMGYPNAVQPIANAASPYDGYSYSFGPSGPQVGGVQQGGNPYGGYPSYYGSYPDSQVAGVSSAPTQYEHGFANAGAEPYSYGGGLGGFPPTPSFPPMPAMPPLGSLDDRLEDRSGYPEDDDTQVAAPVKQRATAKPKPKQAVARKSKPKRKESLPWINW</sequence>
<dbReference type="EMBL" id="JBHSNC010000024">
    <property type="protein sequence ID" value="MFC5529264.1"/>
    <property type="molecule type" value="Genomic_DNA"/>
</dbReference>
<feature type="compositionally biased region" description="Basic and acidic residues" evidence="1">
    <location>
        <begin position="434"/>
        <end position="444"/>
    </location>
</feature>
<feature type="domain" description="LysM" evidence="2">
    <location>
        <begin position="59"/>
        <end position="104"/>
    </location>
</feature>
<dbReference type="SMART" id="SM00257">
    <property type="entry name" value="LysM"/>
    <property type="match status" value="2"/>
</dbReference>
<dbReference type="InterPro" id="IPR036779">
    <property type="entry name" value="LysM_dom_sf"/>
</dbReference>
<keyword evidence="4" id="KW-1185">Reference proteome</keyword>
<dbReference type="PANTHER" id="PTHR33734">
    <property type="entry name" value="LYSM DOMAIN-CONTAINING GPI-ANCHORED PROTEIN 2"/>
    <property type="match status" value="1"/>
</dbReference>
<dbReference type="SUPFAM" id="SSF54106">
    <property type="entry name" value="LysM domain"/>
    <property type="match status" value="2"/>
</dbReference>
<reference evidence="4" key="1">
    <citation type="journal article" date="2019" name="Int. J. Syst. Evol. Microbiol.">
        <title>The Global Catalogue of Microorganisms (GCM) 10K type strain sequencing project: providing services to taxonomists for standard genome sequencing and annotation.</title>
        <authorList>
            <consortium name="The Broad Institute Genomics Platform"/>
            <consortium name="The Broad Institute Genome Sequencing Center for Infectious Disease"/>
            <person name="Wu L."/>
            <person name="Ma J."/>
        </authorList>
    </citation>
    <scope>NUCLEOTIDE SEQUENCE [LARGE SCALE GENOMIC DNA]</scope>
    <source>
        <strain evidence="4">CGMCC 1.18578</strain>
    </source>
</reference>
<feature type="compositionally biased region" description="Basic residues" evidence="1">
    <location>
        <begin position="460"/>
        <end position="478"/>
    </location>
</feature>